<keyword evidence="3" id="KW-1185">Reference proteome</keyword>
<proteinExistence type="predicted"/>
<dbReference type="Proteomes" id="UP000724874">
    <property type="component" value="Unassembled WGS sequence"/>
</dbReference>
<accession>A0A9P5P412</accession>
<sequence>MSATSPRHSPSFSNSPKAFTSPSVLRNGLKLGGLAFENASPTSTVTESATGVAIRLDTSRNTTINVGASFTPRRTLIRSDPSLLTCFDLADKELYDLWAPKR</sequence>
<evidence type="ECO:0000313" key="3">
    <source>
        <dbReference type="Proteomes" id="UP000724874"/>
    </source>
</evidence>
<evidence type="ECO:0000256" key="1">
    <source>
        <dbReference type="SAM" id="MobiDB-lite"/>
    </source>
</evidence>
<dbReference type="AlphaFoldDB" id="A0A9P5P412"/>
<reference evidence="2" key="1">
    <citation type="submission" date="2020-11" db="EMBL/GenBank/DDBJ databases">
        <authorList>
            <consortium name="DOE Joint Genome Institute"/>
            <person name="Ahrendt S."/>
            <person name="Riley R."/>
            <person name="Andreopoulos W."/>
            <person name="LaButti K."/>
            <person name="Pangilinan J."/>
            <person name="Ruiz-duenas F.J."/>
            <person name="Barrasa J.M."/>
            <person name="Sanchez-Garcia M."/>
            <person name="Camarero S."/>
            <person name="Miyauchi S."/>
            <person name="Serrano A."/>
            <person name="Linde D."/>
            <person name="Babiker R."/>
            <person name="Drula E."/>
            <person name="Ayuso-Fernandez I."/>
            <person name="Pacheco R."/>
            <person name="Padilla G."/>
            <person name="Ferreira P."/>
            <person name="Barriuso J."/>
            <person name="Kellner H."/>
            <person name="Castanera R."/>
            <person name="Alfaro M."/>
            <person name="Ramirez L."/>
            <person name="Pisabarro A.G."/>
            <person name="Kuo A."/>
            <person name="Tritt A."/>
            <person name="Lipzen A."/>
            <person name="He G."/>
            <person name="Yan M."/>
            <person name="Ng V."/>
            <person name="Cullen D."/>
            <person name="Martin F."/>
            <person name="Rosso M.-N."/>
            <person name="Henrissat B."/>
            <person name="Hibbett D."/>
            <person name="Martinez A.T."/>
            <person name="Grigoriev I.V."/>
        </authorList>
    </citation>
    <scope>NUCLEOTIDE SEQUENCE</scope>
    <source>
        <strain evidence="2">AH 44721</strain>
    </source>
</reference>
<name>A0A9P5P412_GYMJU</name>
<protein>
    <submittedName>
        <fullName evidence="2">Uncharacterized protein</fullName>
    </submittedName>
</protein>
<gene>
    <name evidence="2" type="ORF">CPB84DRAFT_1840728</name>
</gene>
<evidence type="ECO:0000313" key="2">
    <source>
        <dbReference type="EMBL" id="KAF8913954.1"/>
    </source>
</evidence>
<dbReference type="OrthoDB" id="2669285at2759"/>
<dbReference type="EMBL" id="JADNYJ010000001">
    <property type="protein sequence ID" value="KAF8913954.1"/>
    <property type="molecule type" value="Genomic_DNA"/>
</dbReference>
<comment type="caution">
    <text evidence="2">The sequence shown here is derived from an EMBL/GenBank/DDBJ whole genome shotgun (WGS) entry which is preliminary data.</text>
</comment>
<feature type="region of interest" description="Disordered" evidence="1">
    <location>
        <begin position="1"/>
        <end position="21"/>
    </location>
</feature>
<organism evidence="2 3">
    <name type="scientific">Gymnopilus junonius</name>
    <name type="common">Spectacular rustgill mushroom</name>
    <name type="synonym">Gymnopilus spectabilis subsp. junonius</name>
    <dbReference type="NCBI Taxonomy" id="109634"/>
    <lineage>
        <taxon>Eukaryota</taxon>
        <taxon>Fungi</taxon>
        <taxon>Dikarya</taxon>
        <taxon>Basidiomycota</taxon>
        <taxon>Agaricomycotina</taxon>
        <taxon>Agaricomycetes</taxon>
        <taxon>Agaricomycetidae</taxon>
        <taxon>Agaricales</taxon>
        <taxon>Agaricineae</taxon>
        <taxon>Hymenogastraceae</taxon>
        <taxon>Gymnopilus</taxon>
    </lineage>
</organism>